<name>A0AAN6YA54_9PEZI</name>
<dbReference type="Proteomes" id="UP001301769">
    <property type="component" value="Unassembled WGS sequence"/>
</dbReference>
<comment type="caution">
    <text evidence="2">The sequence shown here is derived from an EMBL/GenBank/DDBJ whole genome shotgun (WGS) entry which is preliminary data.</text>
</comment>
<proteinExistence type="predicted"/>
<dbReference type="GO" id="GO:0004674">
    <property type="term" value="F:protein serine/threonine kinase activity"/>
    <property type="evidence" value="ECO:0007669"/>
    <property type="project" value="TreeGrafter"/>
</dbReference>
<protein>
    <submittedName>
        <fullName evidence="2">Kinase-like domain-containing protein</fullName>
    </submittedName>
</protein>
<dbReference type="PANTHER" id="PTHR24359:SF37">
    <property type="entry name" value="PROTEIN KINASE DOMAIN-CONTAINING PROTEIN"/>
    <property type="match status" value="1"/>
</dbReference>
<dbReference type="InterPro" id="IPR000719">
    <property type="entry name" value="Prot_kinase_dom"/>
</dbReference>
<dbReference type="InterPro" id="IPR011009">
    <property type="entry name" value="Kinase-like_dom_sf"/>
</dbReference>
<organism evidence="2 3">
    <name type="scientific">Rhypophila decipiens</name>
    <dbReference type="NCBI Taxonomy" id="261697"/>
    <lineage>
        <taxon>Eukaryota</taxon>
        <taxon>Fungi</taxon>
        <taxon>Dikarya</taxon>
        <taxon>Ascomycota</taxon>
        <taxon>Pezizomycotina</taxon>
        <taxon>Sordariomycetes</taxon>
        <taxon>Sordariomycetidae</taxon>
        <taxon>Sordariales</taxon>
        <taxon>Naviculisporaceae</taxon>
        <taxon>Rhypophila</taxon>
    </lineage>
</organism>
<dbReference type="EMBL" id="MU858079">
    <property type="protein sequence ID" value="KAK4215508.1"/>
    <property type="molecule type" value="Genomic_DNA"/>
</dbReference>
<evidence type="ECO:0000313" key="2">
    <source>
        <dbReference type="EMBL" id="KAK4215508.1"/>
    </source>
</evidence>
<dbReference type="GO" id="GO:0005524">
    <property type="term" value="F:ATP binding"/>
    <property type="evidence" value="ECO:0007669"/>
    <property type="project" value="InterPro"/>
</dbReference>
<dbReference type="PANTHER" id="PTHR24359">
    <property type="entry name" value="SERINE/THREONINE-PROTEIN KINASE SBK1"/>
    <property type="match status" value="1"/>
</dbReference>
<keyword evidence="2" id="KW-0808">Transferase</keyword>
<accession>A0AAN6YA54</accession>
<reference evidence="2" key="1">
    <citation type="journal article" date="2023" name="Mol. Phylogenet. Evol.">
        <title>Genome-scale phylogeny and comparative genomics of the fungal order Sordariales.</title>
        <authorList>
            <person name="Hensen N."/>
            <person name="Bonometti L."/>
            <person name="Westerberg I."/>
            <person name="Brannstrom I.O."/>
            <person name="Guillou S."/>
            <person name="Cros-Aarteil S."/>
            <person name="Calhoun S."/>
            <person name="Haridas S."/>
            <person name="Kuo A."/>
            <person name="Mondo S."/>
            <person name="Pangilinan J."/>
            <person name="Riley R."/>
            <person name="LaButti K."/>
            <person name="Andreopoulos B."/>
            <person name="Lipzen A."/>
            <person name="Chen C."/>
            <person name="Yan M."/>
            <person name="Daum C."/>
            <person name="Ng V."/>
            <person name="Clum A."/>
            <person name="Steindorff A."/>
            <person name="Ohm R.A."/>
            <person name="Martin F."/>
            <person name="Silar P."/>
            <person name="Natvig D.O."/>
            <person name="Lalanne C."/>
            <person name="Gautier V."/>
            <person name="Ament-Velasquez S.L."/>
            <person name="Kruys A."/>
            <person name="Hutchinson M.I."/>
            <person name="Powell A.J."/>
            <person name="Barry K."/>
            <person name="Miller A.N."/>
            <person name="Grigoriev I.V."/>
            <person name="Debuchy R."/>
            <person name="Gladieux P."/>
            <person name="Hiltunen Thoren M."/>
            <person name="Johannesson H."/>
        </authorList>
    </citation>
    <scope>NUCLEOTIDE SEQUENCE</scope>
    <source>
        <strain evidence="2">PSN293</strain>
    </source>
</reference>
<dbReference type="Gene3D" id="3.30.200.20">
    <property type="entry name" value="Phosphorylase Kinase, domain 1"/>
    <property type="match status" value="1"/>
</dbReference>
<evidence type="ECO:0000259" key="1">
    <source>
        <dbReference type="PROSITE" id="PS50011"/>
    </source>
</evidence>
<dbReference type="AlphaFoldDB" id="A0AAN6YA54"/>
<keyword evidence="2" id="KW-0418">Kinase</keyword>
<keyword evidence="3" id="KW-1185">Reference proteome</keyword>
<gene>
    <name evidence="2" type="ORF">QBC37DRAFT_472038</name>
</gene>
<sequence length="674" mass="76791">MMELSRLAALKPLLHLPLKSKSCEYFDPSHADDASLGSQPPSRPTSPIRFDAEGLPIILDCDRPLDTLLRHCVIKTTDGGVIGFWTLKVLRHILSRERVRAQLQRDLDAGDLKLGNSITIDHLVDAIHPPKISSPDDQSHYMRIYALLILCEESHRIPQFVEKGESDMALPINLTLNQSWRSEVQSRTLSNPLVSFNSMKETLKNYMYNEQRRMLTPYFDLDKDGRARHRDLPAGTLLPWWHEDSREMRPSEESTREGGYGYVSKVKMHPTSHGFRSVLQTIHLNNELFALKKLKVSATKDNQQTFRNELDNLKRFSGLVHDHLVTLLSTFTLEGSYYFLFPCAECALDEYWEDKEPRPPFNLETVRWVSKQMSGIMTAVDTIHEPKHTHLETPDDKRYGRHGDIKPDNILWFRSPTDVGGEDARGLLVISDMGLTSFNRDVSRSNIPGQKIPGAPGYRPPECEVKGGKVSRAFDIWTLGCLFLELTTWLLGGWKLVEEFEEERLTPYITGARSNVFFDLKEFDMAGGGTGNVAQVKEEVSKWFVKLHGLPHCTQFVHDVLDKVEQEMLIVLSQDDETGKRTLSSPLRKDFQDMYRKCMSSNTDYAIKAAPQTRTLIRGVAVEAELNPVTKDTIRRYLGSRKLPTYNGPRQPSMTVEDLEKMDELAAQVGKLHV</sequence>
<dbReference type="Pfam" id="PF00069">
    <property type="entry name" value="Pkinase"/>
    <property type="match status" value="1"/>
</dbReference>
<dbReference type="PROSITE" id="PS50011">
    <property type="entry name" value="PROTEIN_KINASE_DOM"/>
    <property type="match status" value="1"/>
</dbReference>
<reference evidence="2" key="2">
    <citation type="submission" date="2023-05" db="EMBL/GenBank/DDBJ databases">
        <authorList>
            <consortium name="Lawrence Berkeley National Laboratory"/>
            <person name="Steindorff A."/>
            <person name="Hensen N."/>
            <person name="Bonometti L."/>
            <person name="Westerberg I."/>
            <person name="Brannstrom I.O."/>
            <person name="Guillou S."/>
            <person name="Cros-Aarteil S."/>
            <person name="Calhoun S."/>
            <person name="Haridas S."/>
            <person name="Kuo A."/>
            <person name="Mondo S."/>
            <person name="Pangilinan J."/>
            <person name="Riley R."/>
            <person name="Labutti K."/>
            <person name="Andreopoulos B."/>
            <person name="Lipzen A."/>
            <person name="Chen C."/>
            <person name="Yanf M."/>
            <person name="Daum C."/>
            <person name="Ng V."/>
            <person name="Clum A."/>
            <person name="Ohm R."/>
            <person name="Martin F."/>
            <person name="Silar P."/>
            <person name="Natvig D."/>
            <person name="Lalanne C."/>
            <person name="Gautier V."/>
            <person name="Ament-Velasquez S.L."/>
            <person name="Kruys A."/>
            <person name="Hutchinson M.I."/>
            <person name="Powell A.J."/>
            <person name="Barry K."/>
            <person name="Miller A.N."/>
            <person name="Grigoriev I.V."/>
            <person name="Debuchy R."/>
            <person name="Gladieux P."/>
            <person name="Thoren M.H."/>
            <person name="Johannesson H."/>
        </authorList>
    </citation>
    <scope>NUCLEOTIDE SEQUENCE</scope>
    <source>
        <strain evidence="2">PSN293</strain>
    </source>
</reference>
<dbReference type="Gene3D" id="1.10.510.10">
    <property type="entry name" value="Transferase(Phosphotransferase) domain 1"/>
    <property type="match status" value="1"/>
</dbReference>
<evidence type="ECO:0000313" key="3">
    <source>
        <dbReference type="Proteomes" id="UP001301769"/>
    </source>
</evidence>
<dbReference type="SMART" id="SM00220">
    <property type="entry name" value="S_TKc"/>
    <property type="match status" value="1"/>
</dbReference>
<dbReference type="CDD" id="cd00180">
    <property type="entry name" value="PKc"/>
    <property type="match status" value="1"/>
</dbReference>
<dbReference type="SUPFAM" id="SSF56112">
    <property type="entry name" value="Protein kinase-like (PK-like)"/>
    <property type="match status" value="1"/>
</dbReference>
<feature type="domain" description="Protein kinase" evidence="1">
    <location>
        <begin position="249"/>
        <end position="626"/>
    </location>
</feature>